<comment type="pathway">
    <text evidence="2 14">Metabolic intermediate biosynthesis; chorismate biosynthesis; chorismate from D-erythrose 4-phosphate and phosphoenolpyruvate: step 5/7.</text>
</comment>
<comment type="catalytic activity">
    <reaction evidence="13 14">
        <text>shikimate + ATP = 3-phosphoshikimate + ADP + H(+)</text>
        <dbReference type="Rhea" id="RHEA:13121"/>
        <dbReference type="ChEBI" id="CHEBI:15378"/>
        <dbReference type="ChEBI" id="CHEBI:30616"/>
        <dbReference type="ChEBI" id="CHEBI:36208"/>
        <dbReference type="ChEBI" id="CHEBI:145989"/>
        <dbReference type="ChEBI" id="CHEBI:456216"/>
        <dbReference type="EC" id="2.7.1.71"/>
    </reaction>
</comment>
<evidence type="ECO:0000256" key="12">
    <source>
        <dbReference type="ARBA" id="ARBA00023141"/>
    </source>
</evidence>
<dbReference type="STRING" id="523846.Mfer_0680"/>
<evidence type="ECO:0000256" key="6">
    <source>
        <dbReference type="ARBA" id="ARBA00022490"/>
    </source>
</evidence>
<dbReference type="GO" id="GO:0005737">
    <property type="term" value="C:cytoplasm"/>
    <property type="evidence" value="ECO:0007669"/>
    <property type="project" value="UniProtKB-SubCell"/>
</dbReference>
<dbReference type="UniPathway" id="UPA00053">
    <property type="reaction ID" value="UER00088"/>
</dbReference>
<protein>
    <recommendedName>
        <fullName evidence="5 14">Shikimate kinase</fullName>
        <shortName evidence="14">SK</shortName>
        <ecNumber evidence="4 14">2.7.1.71</ecNumber>
    </recommendedName>
</protein>
<evidence type="ECO:0000259" key="15">
    <source>
        <dbReference type="Pfam" id="PF00288"/>
    </source>
</evidence>
<comment type="subcellular location">
    <subcellularLocation>
        <location evidence="1 14">Cytoplasm</location>
    </subcellularLocation>
</comment>
<dbReference type="PANTHER" id="PTHR20861">
    <property type="entry name" value="HOMOSERINE/4-DIPHOSPHOCYTIDYL-2-C-METHYL-D-ERYTHRITOL KINASE"/>
    <property type="match status" value="1"/>
</dbReference>
<feature type="binding site" evidence="14">
    <location>
        <begin position="87"/>
        <end position="97"/>
    </location>
    <ligand>
        <name>ATP</name>
        <dbReference type="ChEBI" id="CHEBI:30616"/>
    </ligand>
</feature>
<evidence type="ECO:0000256" key="1">
    <source>
        <dbReference type="ARBA" id="ARBA00004496"/>
    </source>
</evidence>
<dbReference type="GO" id="GO:0009073">
    <property type="term" value="P:aromatic amino acid family biosynthetic process"/>
    <property type="evidence" value="ECO:0007669"/>
    <property type="project" value="UniProtKB-KW"/>
</dbReference>
<evidence type="ECO:0000256" key="10">
    <source>
        <dbReference type="ARBA" id="ARBA00022777"/>
    </source>
</evidence>
<dbReference type="Pfam" id="PF00288">
    <property type="entry name" value="GHMP_kinases_N"/>
    <property type="match status" value="1"/>
</dbReference>
<evidence type="ECO:0000256" key="11">
    <source>
        <dbReference type="ARBA" id="ARBA00022840"/>
    </source>
</evidence>
<sequence>MFGGISIKKKVKSPGSATVINAIATGKGSAFGIKLYVTAEAKIINSGIKCSTKPKVDTKLMEICAKKVLERLGVKTGLKIKTESNLPVASGLSSSSAASNAVTLAVYELISEEFDTEKLDDMDIIELAIDSSLEAGVTITGAFDDATASFFGGLTITDNLRREIIYKGKMDEKKVVIYNPKKKSFTAEADVKRMKLISPWVDIAFKELLNKNIYKALTLNGILYSSALGFNTDIIFDALDAGALASGLSGTGPSFIAIVDNDKVDNVVDAWNSYPGEVILTEVDNEGTKVI</sequence>
<feature type="domain" description="GHMP kinase C-terminal" evidence="16">
    <location>
        <begin position="211"/>
        <end position="273"/>
    </location>
</feature>
<dbReference type="GO" id="GO:0009423">
    <property type="term" value="P:chorismate biosynthetic process"/>
    <property type="evidence" value="ECO:0007669"/>
    <property type="project" value="UniProtKB-UniRule"/>
</dbReference>
<dbReference type="InterPro" id="IPR020568">
    <property type="entry name" value="Ribosomal_Su5_D2-typ_SF"/>
</dbReference>
<evidence type="ECO:0000313" key="18">
    <source>
        <dbReference type="Proteomes" id="UP000002315"/>
    </source>
</evidence>
<dbReference type="KEGG" id="mfv:Mfer_0680"/>
<dbReference type="Gene3D" id="3.30.230.10">
    <property type="match status" value="1"/>
</dbReference>
<evidence type="ECO:0000256" key="14">
    <source>
        <dbReference type="HAMAP-Rule" id="MF_00370"/>
    </source>
</evidence>
<dbReference type="SUPFAM" id="SSF55060">
    <property type="entry name" value="GHMP Kinase, C-terminal domain"/>
    <property type="match status" value="1"/>
</dbReference>
<evidence type="ECO:0000256" key="2">
    <source>
        <dbReference type="ARBA" id="ARBA00004842"/>
    </source>
</evidence>
<dbReference type="InterPro" id="IPR014721">
    <property type="entry name" value="Ribsml_uS5_D2-typ_fold_subgr"/>
</dbReference>
<dbReference type="NCBIfam" id="TIGR01920">
    <property type="entry name" value="Shik_kin_archae"/>
    <property type="match status" value="1"/>
</dbReference>
<dbReference type="InterPro" id="IPR013750">
    <property type="entry name" value="GHMP_kinase_C_dom"/>
</dbReference>
<proteinExistence type="inferred from homology"/>
<dbReference type="GO" id="GO:0004765">
    <property type="term" value="F:shikimate kinase activity"/>
    <property type="evidence" value="ECO:0007669"/>
    <property type="project" value="UniProtKB-UniRule"/>
</dbReference>
<evidence type="ECO:0000256" key="3">
    <source>
        <dbReference type="ARBA" id="ARBA00010202"/>
    </source>
</evidence>
<dbReference type="Pfam" id="PF08544">
    <property type="entry name" value="GHMP_kinases_C"/>
    <property type="match status" value="1"/>
</dbReference>
<accession>E3GYU7</accession>
<feature type="domain" description="GHMP kinase N-terminal" evidence="15">
    <location>
        <begin position="63"/>
        <end position="153"/>
    </location>
</feature>
<evidence type="ECO:0000256" key="8">
    <source>
        <dbReference type="ARBA" id="ARBA00022679"/>
    </source>
</evidence>
<evidence type="ECO:0000256" key="5">
    <source>
        <dbReference type="ARBA" id="ARBA00013853"/>
    </source>
</evidence>
<dbReference type="InterPro" id="IPR010189">
    <property type="entry name" value="SK_arc"/>
</dbReference>
<keyword evidence="8 14" id="KW-0808">Transferase</keyword>
<evidence type="ECO:0000259" key="16">
    <source>
        <dbReference type="Pfam" id="PF08544"/>
    </source>
</evidence>
<dbReference type="PROSITE" id="PS00627">
    <property type="entry name" value="GHMP_KINASES_ATP"/>
    <property type="match status" value="1"/>
</dbReference>
<reference evidence="17 18" key="1">
    <citation type="journal article" date="2010" name="Stand. Genomic Sci.">
        <title>Complete genome sequence of Methanothermus fervidus type strain (V24S).</title>
        <authorList>
            <person name="Anderson I."/>
            <person name="Djao O.D."/>
            <person name="Misra M."/>
            <person name="Chertkov O."/>
            <person name="Nolan M."/>
            <person name="Lucas S."/>
            <person name="Lapidus A."/>
            <person name="Del Rio T.G."/>
            <person name="Tice H."/>
            <person name="Cheng J.F."/>
            <person name="Tapia R."/>
            <person name="Han C."/>
            <person name="Goodwin L."/>
            <person name="Pitluck S."/>
            <person name="Liolios K."/>
            <person name="Ivanova N."/>
            <person name="Mavromatis K."/>
            <person name="Mikhailova N."/>
            <person name="Pati A."/>
            <person name="Brambilla E."/>
            <person name="Chen A."/>
            <person name="Palaniappan K."/>
            <person name="Land M."/>
            <person name="Hauser L."/>
            <person name="Chang Y.J."/>
            <person name="Jeffries C.D."/>
            <person name="Sikorski J."/>
            <person name="Spring S."/>
            <person name="Rohde M."/>
            <person name="Eichinger K."/>
            <person name="Huber H."/>
            <person name="Wirth R."/>
            <person name="Goker M."/>
            <person name="Detter J.C."/>
            <person name="Woyke T."/>
            <person name="Bristow J."/>
            <person name="Eisen J.A."/>
            <person name="Markowitz V."/>
            <person name="Hugenholtz P."/>
            <person name="Klenk H.P."/>
            <person name="Kyrpides N.C."/>
        </authorList>
    </citation>
    <scope>NUCLEOTIDE SEQUENCE [LARGE SCALE GENOMIC DNA]</scope>
    <source>
        <strain evidence="18">ATCC 43054 / DSM 2088 / JCM 10308 / V24 S</strain>
    </source>
</reference>
<dbReference type="GO" id="GO:0008652">
    <property type="term" value="P:amino acid biosynthetic process"/>
    <property type="evidence" value="ECO:0007669"/>
    <property type="project" value="UniProtKB-KW"/>
</dbReference>
<dbReference type="SUPFAM" id="SSF54211">
    <property type="entry name" value="Ribosomal protein S5 domain 2-like"/>
    <property type="match status" value="1"/>
</dbReference>
<dbReference type="GO" id="GO:0005524">
    <property type="term" value="F:ATP binding"/>
    <property type="evidence" value="ECO:0007669"/>
    <property type="project" value="UniProtKB-UniRule"/>
</dbReference>
<keyword evidence="12 14" id="KW-0057">Aromatic amino acid biosynthesis</keyword>
<dbReference type="HOGENOM" id="CLU_073768_0_0_2"/>
<dbReference type="EC" id="2.7.1.71" evidence="4 14"/>
<keyword evidence="9 14" id="KW-0547">Nucleotide-binding</keyword>
<keyword evidence="11 14" id="KW-0067">ATP-binding</keyword>
<evidence type="ECO:0000256" key="7">
    <source>
        <dbReference type="ARBA" id="ARBA00022605"/>
    </source>
</evidence>
<dbReference type="PIRSF" id="PIRSF005758">
    <property type="entry name" value="Shikimt_kin_arch"/>
    <property type="match status" value="1"/>
</dbReference>
<keyword evidence="18" id="KW-1185">Reference proteome</keyword>
<dbReference type="InterPro" id="IPR006204">
    <property type="entry name" value="GHMP_kinase_N_dom"/>
</dbReference>
<dbReference type="InterPro" id="IPR006203">
    <property type="entry name" value="GHMP_knse_ATP-bd_CS"/>
</dbReference>
<dbReference type="Proteomes" id="UP000002315">
    <property type="component" value="Chromosome"/>
</dbReference>
<organism evidence="17 18">
    <name type="scientific">Methanothermus fervidus (strain ATCC 43054 / DSM 2088 / JCM 10308 / V24 S)</name>
    <dbReference type="NCBI Taxonomy" id="523846"/>
    <lineage>
        <taxon>Archaea</taxon>
        <taxon>Methanobacteriati</taxon>
        <taxon>Methanobacteriota</taxon>
        <taxon>Methanomada group</taxon>
        <taxon>Methanobacteria</taxon>
        <taxon>Methanobacteriales</taxon>
        <taxon>Methanothermaceae</taxon>
        <taxon>Methanothermus</taxon>
    </lineage>
</organism>
<keyword evidence="6 14" id="KW-0963">Cytoplasm</keyword>
<keyword evidence="7 14" id="KW-0028">Amino-acid biosynthesis</keyword>
<dbReference type="PANTHER" id="PTHR20861:SF3">
    <property type="entry name" value="SHIKIMATE KINASE"/>
    <property type="match status" value="1"/>
</dbReference>
<evidence type="ECO:0000256" key="13">
    <source>
        <dbReference type="ARBA" id="ARBA00048567"/>
    </source>
</evidence>
<dbReference type="HAMAP" id="MF_00370">
    <property type="entry name" value="Shik_kinase_arch"/>
    <property type="match status" value="1"/>
</dbReference>
<evidence type="ECO:0000256" key="9">
    <source>
        <dbReference type="ARBA" id="ARBA00022741"/>
    </source>
</evidence>
<gene>
    <name evidence="14" type="primary">aroK</name>
    <name evidence="17" type="ordered locus">Mfer_0680</name>
</gene>
<name>E3GYU7_METFV</name>
<keyword evidence="10 14" id="KW-0418">Kinase</keyword>
<evidence type="ECO:0000313" key="17">
    <source>
        <dbReference type="EMBL" id="ADP77479.1"/>
    </source>
</evidence>
<evidence type="ECO:0000256" key="4">
    <source>
        <dbReference type="ARBA" id="ARBA00012154"/>
    </source>
</evidence>
<dbReference type="InterPro" id="IPR036554">
    <property type="entry name" value="GHMP_kinase_C_sf"/>
</dbReference>
<dbReference type="AlphaFoldDB" id="E3GYU7"/>
<dbReference type="EMBL" id="CP002278">
    <property type="protein sequence ID" value="ADP77479.1"/>
    <property type="molecule type" value="Genomic_DNA"/>
</dbReference>
<comment type="similarity">
    <text evidence="3 14">Belongs to the GHMP kinase family. Archaeal shikimate kinase subfamily.</text>
</comment>